<evidence type="ECO:0008006" key="3">
    <source>
        <dbReference type="Google" id="ProtNLM"/>
    </source>
</evidence>
<reference evidence="1" key="1">
    <citation type="journal article" date="2021" name="IMA Fungus">
        <title>Genomic characterization of three marine fungi, including Emericellopsis atlantica sp. nov. with signatures of a generalist lifestyle and marine biomass degradation.</title>
        <authorList>
            <person name="Hagestad O.C."/>
            <person name="Hou L."/>
            <person name="Andersen J.H."/>
            <person name="Hansen E.H."/>
            <person name="Altermark B."/>
            <person name="Li C."/>
            <person name="Kuhnert E."/>
            <person name="Cox R.J."/>
            <person name="Crous P.W."/>
            <person name="Spatafora J.W."/>
            <person name="Lail K."/>
            <person name="Amirebrahimi M."/>
            <person name="Lipzen A."/>
            <person name="Pangilinan J."/>
            <person name="Andreopoulos W."/>
            <person name="Hayes R.D."/>
            <person name="Ng V."/>
            <person name="Grigoriev I.V."/>
            <person name="Jackson S.A."/>
            <person name="Sutton T.D.S."/>
            <person name="Dobson A.D.W."/>
            <person name="Rama T."/>
        </authorList>
    </citation>
    <scope>NUCLEOTIDE SEQUENCE</scope>
    <source>
        <strain evidence="1">TRa3180A</strain>
    </source>
</reference>
<dbReference type="PANTHER" id="PTHR37471:SF1">
    <property type="entry name" value="AB HYDROLASE-1 DOMAIN-CONTAINING PROTEIN"/>
    <property type="match status" value="1"/>
</dbReference>
<dbReference type="PANTHER" id="PTHR37471">
    <property type="entry name" value="UNNAMED PRODUCT"/>
    <property type="match status" value="1"/>
</dbReference>
<dbReference type="EMBL" id="MU253743">
    <property type="protein sequence ID" value="KAG9248809.1"/>
    <property type="molecule type" value="Genomic_DNA"/>
</dbReference>
<comment type="caution">
    <text evidence="1">The sequence shown here is derived from an EMBL/GenBank/DDBJ whole genome shotgun (WGS) entry which is preliminary data.</text>
</comment>
<evidence type="ECO:0000313" key="1">
    <source>
        <dbReference type="EMBL" id="KAG9248809.1"/>
    </source>
</evidence>
<dbReference type="AlphaFoldDB" id="A0A9P7ZB31"/>
<dbReference type="InterPro" id="IPR029058">
    <property type="entry name" value="AB_hydrolase_fold"/>
</dbReference>
<dbReference type="OrthoDB" id="6431331at2759"/>
<proteinExistence type="predicted"/>
<dbReference type="Proteomes" id="UP000887226">
    <property type="component" value="Unassembled WGS sequence"/>
</dbReference>
<sequence>MPSTQDYALKMREVLARHCIKDFMLVGHSYGTLLARALLDDPVIAPKIDSLVLCDSVTNLLHLPYVAYNITRREPVDTPPLQIQICKASRDCVIKSLALASHMYYVNTNCSKLVTVALKGTPAAWNGCSDIGMIYLVDRDHELGLLIPADAKKIMSVVVTYAKLDGVPPTAPEKKKVQQGIQCRNGGG</sequence>
<evidence type="ECO:0000313" key="2">
    <source>
        <dbReference type="Proteomes" id="UP000887226"/>
    </source>
</evidence>
<protein>
    <recommendedName>
        <fullName evidence="3">AB hydrolase-1 domain-containing protein</fullName>
    </recommendedName>
</protein>
<dbReference type="Gene3D" id="3.40.50.1820">
    <property type="entry name" value="alpha/beta hydrolase"/>
    <property type="match status" value="1"/>
</dbReference>
<gene>
    <name evidence="1" type="ORF">BJ878DRAFT_538019</name>
</gene>
<name>A0A9P7ZB31_9HELO</name>
<dbReference type="SUPFAM" id="SSF53474">
    <property type="entry name" value="alpha/beta-Hydrolases"/>
    <property type="match status" value="1"/>
</dbReference>
<accession>A0A9P7ZB31</accession>
<organism evidence="1 2">
    <name type="scientific">Calycina marina</name>
    <dbReference type="NCBI Taxonomy" id="1763456"/>
    <lineage>
        <taxon>Eukaryota</taxon>
        <taxon>Fungi</taxon>
        <taxon>Dikarya</taxon>
        <taxon>Ascomycota</taxon>
        <taxon>Pezizomycotina</taxon>
        <taxon>Leotiomycetes</taxon>
        <taxon>Helotiales</taxon>
        <taxon>Pezizellaceae</taxon>
        <taxon>Calycina</taxon>
    </lineage>
</organism>
<keyword evidence="2" id="KW-1185">Reference proteome</keyword>